<evidence type="ECO:0000256" key="1">
    <source>
        <dbReference type="SAM" id="MobiDB-lite"/>
    </source>
</evidence>
<evidence type="ECO:0000313" key="3">
    <source>
        <dbReference type="Proteomes" id="UP000836841"/>
    </source>
</evidence>
<proteinExistence type="predicted"/>
<sequence length="75" mass="8442">MAWLARSIGNFLKTHEDEDEEKQTKTVVEGSGVGERDDEEFNKDEVLQGTQEQQKVNANNWRANIAATMWTGAMG</sequence>
<feature type="region of interest" description="Disordered" evidence="1">
    <location>
        <begin position="1"/>
        <end position="39"/>
    </location>
</feature>
<keyword evidence="3" id="KW-1185">Reference proteome</keyword>
<gene>
    <name evidence="2" type="ORF">TAV2_LOCUS12722</name>
</gene>
<reference evidence="2 3" key="1">
    <citation type="submission" date="2022-03" db="EMBL/GenBank/DDBJ databases">
        <authorList>
            <person name="Nunn A."/>
            <person name="Chopra R."/>
            <person name="Nunn A."/>
            <person name="Contreras Garrido A."/>
        </authorList>
    </citation>
    <scope>NUCLEOTIDE SEQUENCE [LARGE SCALE GENOMIC DNA]</scope>
</reference>
<dbReference type="AlphaFoldDB" id="A0AAU9SAG4"/>
<dbReference type="Proteomes" id="UP000836841">
    <property type="component" value="Chromosome 4"/>
</dbReference>
<dbReference type="EMBL" id="OU466860">
    <property type="protein sequence ID" value="CAH2060354.1"/>
    <property type="molecule type" value="Genomic_DNA"/>
</dbReference>
<protein>
    <submittedName>
        <fullName evidence="2">Uncharacterized protein</fullName>
    </submittedName>
</protein>
<name>A0AAU9SAG4_THLAR</name>
<organism evidence="2 3">
    <name type="scientific">Thlaspi arvense</name>
    <name type="common">Field penny-cress</name>
    <dbReference type="NCBI Taxonomy" id="13288"/>
    <lineage>
        <taxon>Eukaryota</taxon>
        <taxon>Viridiplantae</taxon>
        <taxon>Streptophyta</taxon>
        <taxon>Embryophyta</taxon>
        <taxon>Tracheophyta</taxon>
        <taxon>Spermatophyta</taxon>
        <taxon>Magnoliopsida</taxon>
        <taxon>eudicotyledons</taxon>
        <taxon>Gunneridae</taxon>
        <taxon>Pentapetalae</taxon>
        <taxon>rosids</taxon>
        <taxon>malvids</taxon>
        <taxon>Brassicales</taxon>
        <taxon>Brassicaceae</taxon>
        <taxon>Thlaspideae</taxon>
        <taxon>Thlaspi</taxon>
    </lineage>
</organism>
<accession>A0AAU9SAG4</accession>
<evidence type="ECO:0000313" key="2">
    <source>
        <dbReference type="EMBL" id="CAH2060354.1"/>
    </source>
</evidence>